<dbReference type="InterPro" id="IPR027275">
    <property type="entry name" value="PRC-brl_dom"/>
</dbReference>
<dbReference type="Gene3D" id="2.30.30.240">
    <property type="entry name" value="PRC-barrel domain"/>
    <property type="match status" value="1"/>
</dbReference>
<feature type="transmembrane region" description="Helical" evidence="1">
    <location>
        <begin position="55"/>
        <end position="74"/>
    </location>
</feature>
<protein>
    <recommendedName>
        <fullName evidence="2">PRC-barrel domain-containing protein</fullName>
    </recommendedName>
</protein>
<feature type="transmembrane region" description="Helical" evidence="1">
    <location>
        <begin position="31"/>
        <end position="49"/>
    </location>
</feature>
<dbReference type="PANTHER" id="PTHR36505">
    <property type="entry name" value="BLR1072 PROTEIN"/>
    <property type="match status" value="1"/>
</dbReference>
<organism evidence="3">
    <name type="scientific">uncultured Sphingomonas sp</name>
    <dbReference type="NCBI Taxonomy" id="158754"/>
    <lineage>
        <taxon>Bacteria</taxon>
        <taxon>Pseudomonadati</taxon>
        <taxon>Pseudomonadota</taxon>
        <taxon>Alphaproteobacteria</taxon>
        <taxon>Sphingomonadales</taxon>
        <taxon>Sphingomonadaceae</taxon>
        <taxon>Sphingomonas</taxon>
        <taxon>environmental samples</taxon>
    </lineage>
</organism>
<evidence type="ECO:0000259" key="2">
    <source>
        <dbReference type="Pfam" id="PF05239"/>
    </source>
</evidence>
<dbReference type="EMBL" id="CADCWB010000198">
    <property type="protein sequence ID" value="CAA9527780.1"/>
    <property type="molecule type" value="Genomic_DNA"/>
</dbReference>
<keyword evidence="1" id="KW-0812">Transmembrane</keyword>
<feature type="domain" description="PRC-barrel" evidence="2">
    <location>
        <begin position="98"/>
        <end position="168"/>
    </location>
</feature>
<dbReference type="PANTHER" id="PTHR36505:SF1">
    <property type="entry name" value="BLR1072 PROTEIN"/>
    <property type="match status" value="1"/>
</dbReference>
<dbReference type="AlphaFoldDB" id="A0A6J4TNA1"/>
<proteinExistence type="predicted"/>
<dbReference type="InterPro" id="IPR011033">
    <property type="entry name" value="PRC_barrel-like_sf"/>
</dbReference>
<evidence type="ECO:0000313" key="3">
    <source>
        <dbReference type="EMBL" id="CAA9527780.1"/>
    </source>
</evidence>
<accession>A0A6J4TNA1</accession>
<dbReference type="Pfam" id="PF05239">
    <property type="entry name" value="PRC"/>
    <property type="match status" value="1"/>
</dbReference>
<evidence type="ECO:0000256" key="1">
    <source>
        <dbReference type="SAM" id="Phobius"/>
    </source>
</evidence>
<keyword evidence="1" id="KW-1133">Transmembrane helix</keyword>
<name>A0A6J4TNA1_9SPHN</name>
<keyword evidence="1" id="KW-0472">Membrane</keyword>
<gene>
    <name evidence="3" type="ORF">AVDCRST_MAG62-1599</name>
</gene>
<reference evidence="3" key="1">
    <citation type="submission" date="2020-02" db="EMBL/GenBank/DDBJ databases">
        <authorList>
            <person name="Meier V. D."/>
        </authorList>
    </citation>
    <scope>NUCLEOTIDE SEQUENCE</scope>
    <source>
        <strain evidence="3">AVDCRST_MAG62</strain>
    </source>
</reference>
<dbReference type="SUPFAM" id="SSF50346">
    <property type="entry name" value="PRC-barrel domain"/>
    <property type="match status" value="1"/>
</dbReference>
<sequence>MDQLASWIATAATIIAACMTASNLGSRITGYGFLVFTVGSIAWFATGALTGQPALVWTNIVMTFLNLFGVWRWLGRQAKVEDGAAKAAEKSQELSSETLFPASKLTSAKLVGREGQELGRCVDAMLGCGSGRMSYLVIARGGLAGVGETFRRLDWRHARVHGGAVQVDMVDRDLVRLPELAKDNWPGQ</sequence>
<feature type="transmembrane region" description="Helical" evidence="1">
    <location>
        <begin position="6"/>
        <end position="24"/>
    </location>
</feature>